<proteinExistence type="predicted"/>
<protein>
    <submittedName>
        <fullName evidence="2">Uncharacterized protein</fullName>
    </submittedName>
</protein>
<dbReference type="Proteomes" id="UP000823388">
    <property type="component" value="Chromosome 9N"/>
</dbReference>
<comment type="caution">
    <text evidence="2">The sequence shown here is derived from an EMBL/GenBank/DDBJ whole genome shotgun (WGS) entry which is preliminary data.</text>
</comment>
<dbReference type="EMBL" id="CM029054">
    <property type="protein sequence ID" value="KAG2538912.1"/>
    <property type="molecule type" value="Genomic_DNA"/>
</dbReference>
<sequence>MPSPRGPNLGAQSPLRPPVAPPIMAPLSEYSFCGAASPRRPSVPTRVPNPGAAPSSSWRASAFRRRPSCPQSRCRATLISRFCPNPGDQSPLRPPIVPQSWRPTVPAAPPLPAGGTSSPPNPGAAPPSSRRASASRRRPSRPPGEAIRRRFGPSPATLCCGTAATCRRRFLTPNPGAVSAKHCALQVFRR</sequence>
<feature type="compositionally biased region" description="Low complexity" evidence="1">
    <location>
        <begin position="37"/>
        <end position="61"/>
    </location>
</feature>
<keyword evidence="3" id="KW-1185">Reference proteome</keyword>
<reference evidence="2" key="1">
    <citation type="submission" date="2020-05" db="EMBL/GenBank/DDBJ databases">
        <title>WGS assembly of Panicum virgatum.</title>
        <authorList>
            <person name="Lovell J.T."/>
            <person name="Jenkins J."/>
            <person name="Shu S."/>
            <person name="Juenger T.E."/>
            <person name="Schmutz J."/>
        </authorList>
    </citation>
    <scope>NUCLEOTIDE SEQUENCE</scope>
    <source>
        <strain evidence="2">AP13</strain>
    </source>
</reference>
<dbReference type="AlphaFoldDB" id="A0A8T0MRZ8"/>
<evidence type="ECO:0000256" key="1">
    <source>
        <dbReference type="SAM" id="MobiDB-lite"/>
    </source>
</evidence>
<gene>
    <name evidence="2" type="ORF">PVAP13_9NG371428</name>
</gene>
<feature type="region of interest" description="Disordered" evidence="1">
    <location>
        <begin position="1"/>
        <end position="22"/>
    </location>
</feature>
<name>A0A8T0MRZ8_PANVG</name>
<evidence type="ECO:0000313" key="2">
    <source>
        <dbReference type="EMBL" id="KAG2538912.1"/>
    </source>
</evidence>
<evidence type="ECO:0000313" key="3">
    <source>
        <dbReference type="Proteomes" id="UP000823388"/>
    </source>
</evidence>
<organism evidence="2 3">
    <name type="scientific">Panicum virgatum</name>
    <name type="common">Blackwell switchgrass</name>
    <dbReference type="NCBI Taxonomy" id="38727"/>
    <lineage>
        <taxon>Eukaryota</taxon>
        <taxon>Viridiplantae</taxon>
        <taxon>Streptophyta</taxon>
        <taxon>Embryophyta</taxon>
        <taxon>Tracheophyta</taxon>
        <taxon>Spermatophyta</taxon>
        <taxon>Magnoliopsida</taxon>
        <taxon>Liliopsida</taxon>
        <taxon>Poales</taxon>
        <taxon>Poaceae</taxon>
        <taxon>PACMAD clade</taxon>
        <taxon>Panicoideae</taxon>
        <taxon>Panicodae</taxon>
        <taxon>Paniceae</taxon>
        <taxon>Panicinae</taxon>
        <taxon>Panicum</taxon>
        <taxon>Panicum sect. Hiantes</taxon>
    </lineage>
</organism>
<accession>A0A8T0MRZ8</accession>
<feature type="region of interest" description="Disordered" evidence="1">
    <location>
        <begin position="34"/>
        <end position="155"/>
    </location>
</feature>